<dbReference type="PRINTS" id="PR00454">
    <property type="entry name" value="ETSDOMAIN"/>
</dbReference>
<dbReference type="InterPro" id="IPR036388">
    <property type="entry name" value="WH-like_DNA-bd_sf"/>
</dbReference>
<proteinExistence type="inferred from homology"/>
<evidence type="ECO:0000256" key="3">
    <source>
        <dbReference type="SAM" id="MobiDB-lite"/>
    </source>
</evidence>
<dbReference type="AlphaFoldDB" id="A0AA85A1K6"/>
<keyword evidence="2" id="KW-0238">DNA-binding</keyword>
<organism evidence="5 6">
    <name type="scientific">Schistosoma margrebowiei</name>
    <dbReference type="NCBI Taxonomy" id="48269"/>
    <lineage>
        <taxon>Eukaryota</taxon>
        <taxon>Metazoa</taxon>
        <taxon>Spiralia</taxon>
        <taxon>Lophotrochozoa</taxon>
        <taxon>Platyhelminthes</taxon>
        <taxon>Trematoda</taxon>
        <taxon>Digenea</taxon>
        <taxon>Strigeidida</taxon>
        <taxon>Schistosomatoidea</taxon>
        <taxon>Schistosomatidae</taxon>
        <taxon>Schistosoma</taxon>
    </lineage>
</organism>
<feature type="domain" description="ETS" evidence="4">
    <location>
        <begin position="574"/>
        <end position="643"/>
    </location>
</feature>
<feature type="region of interest" description="Disordered" evidence="3">
    <location>
        <begin position="249"/>
        <end position="339"/>
    </location>
</feature>
<dbReference type="Pfam" id="PF00178">
    <property type="entry name" value="Ets"/>
    <property type="match status" value="1"/>
</dbReference>
<dbReference type="WBParaSite" id="SMRG1_58850.1">
    <property type="protein sequence ID" value="SMRG1_58850.1"/>
    <property type="gene ID" value="SMRG1_58850"/>
</dbReference>
<evidence type="ECO:0000313" key="6">
    <source>
        <dbReference type="WBParaSite" id="SMRG1_58850.1"/>
    </source>
</evidence>
<feature type="compositionally biased region" description="Acidic residues" evidence="3">
    <location>
        <begin position="443"/>
        <end position="461"/>
    </location>
</feature>
<reference evidence="6" key="1">
    <citation type="submission" date="2023-11" db="UniProtKB">
        <authorList>
            <consortium name="WormBaseParasite"/>
        </authorList>
    </citation>
    <scope>IDENTIFICATION</scope>
</reference>
<keyword evidence="2" id="KW-0539">Nucleus</keyword>
<dbReference type="PROSITE" id="PS00346">
    <property type="entry name" value="ETS_DOMAIN_2"/>
    <property type="match status" value="1"/>
</dbReference>
<evidence type="ECO:0000256" key="2">
    <source>
        <dbReference type="RuleBase" id="RU004019"/>
    </source>
</evidence>
<sequence length="671" mass="77810">MLPLLEEISLNCQLPSELCLFKQYDDIQWTVDEKAEINETNEIINNDFLSQTENSIQHNDINNKTTDYINEIFTNIPDDLTWQSNSPCSSESIDSISLNHNDLKNSIEDNLLFNQNVFPSNKSFECMNIDNNNNNNNMSTMNILNLSNHFDNLLDPSLYYAMNYTMTNNYYFNEYNEYHKNNDELFNNIKEQTKIISNDLNEDESQLESTDIAWMDTLDVSSLRMDDVVQIFSTVNSLKSTSEEINKCDYSISSPSSPSPSSTPSSSSSSPSLSSKPSSSTSSSPSSSSTPSSSSSSPSLSSKPSSSTSSSSPSSSSTPSSSSSSSSSSPSSSSSSSLFQHNYDLNNKRLQLNQNSMFNDNEFISNEKEDSEHKLLYNNEKNNDEYNSDSTLTCSEAEYYNNLIRQKRLRKYRTNKRKFKHRSLISNDQDGSYSSSSSSYSSTDDDDEEEEEEKEKEEEKEDEKIVNNQCKKFTDHSITTNVYHRKKPPSSEHYIQSSNEINEYESWWPNPITRRMHKDFHSTLWLSNELLDCNDKEIQQQSISSMNKIKSRKYRKFAYSHSYNNHDRCKNKQMELWQFILYSLEISKDSAFQWVNKSTGLFRIVNTQLAAKEWGYYRNNKLMDYEKMARAIRFYYKDSILRKSRQQLHFQFAMPYVKWAEKFYKNKKMFF</sequence>
<dbReference type="GO" id="GO:0043565">
    <property type="term" value="F:sequence-specific DNA binding"/>
    <property type="evidence" value="ECO:0007669"/>
    <property type="project" value="InterPro"/>
</dbReference>
<dbReference type="InterPro" id="IPR036390">
    <property type="entry name" value="WH_DNA-bd_sf"/>
</dbReference>
<evidence type="ECO:0000256" key="1">
    <source>
        <dbReference type="ARBA" id="ARBA00005562"/>
    </source>
</evidence>
<comment type="similarity">
    <text evidence="1 2">Belongs to the ETS family.</text>
</comment>
<dbReference type="PROSITE" id="PS50061">
    <property type="entry name" value="ETS_DOMAIN_3"/>
    <property type="match status" value="1"/>
</dbReference>
<evidence type="ECO:0000259" key="4">
    <source>
        <dbReference type="PROSITE" id="PS50061"/>
    </source>
</evidence>
<dbReference type="Gene3D" id="1.10.10.10">
    <property type="entry name" value="Winged helix-like DNA-binding domain superfamily/Winged helix DNA-binding domain"/>
    <property type="match status" value="1"/>
</dbReference>
<dbReference type="Proteomes" id="UP000050790">
    <property type="component" value="Unassembled WGS sequence"/>
</dbReference>
<evidence type="ECO:0000313" key="5">
    <source>
        <dbReference type="Proteomes" id="UP000050790"/>
    </source>
</evidence>
<accession>A0AA85A1K6</accession>
<comment type="subcellular location">
    <subcellularLocation>
        <location evidence="2">Nucleus</location>
    </subcellularLocation>
</comment>
<dbReference type="GO" id="GO:0003700">
    <property type="term" value="F:DNA-binding transcription factor activity"/>
    <property type="evidence" value="ECO:0007669"/>
    <property type="project" value="InterPro"/>
</dbReference>
<feature type="compositionally biased region" description="Low complexity" evidence="3">
    <location>
        <begin position="253"/>
        <end position="337"/>
    </location>
</feature>
<protein>
    <recommendedName>
        <fullName evidence="4">ETS domain-containing protein</fullName>
    </recommendedName>
</protein>
<feature type="compositionally biased region" description="Low complexity" evidence="3">
    <location>
        <begin position="432"/>
        <end position="442"/>
    </location>
</feature>
<name>A0AA85A1K6_9TREM</name>
<dbReference type="SMART" id="SM00413">
    <property type="entry name" value="ETS"/>
    <property type="match status" value="1"/>
</dbReference>
<feature type="region of interest" description="Disordered" evidence="3">
    <location>
        <begin position="420"/>
        <end position="469"/>
    </location>
</feature>
<dbReference type="GO" id="GO:0005634">
    <property type="term" value="C:nucleus"/>
    <property type="evidence" value="ECO:0007669"/>
    <property type="project" value="UniProtKB-SubCell"/>
</dbReference>
<dbReference type="InterPro" id="IPR000418">
    <property type="entry name" value="Ets_dom"/>
</dbReference>
<dbReference type="SUPFAM" id="SSF46785">
    <property type="entry name" value="Winged helix' DNA-binding domain"/>
    <property type="match status" value="1"/>
</dbReference>